<reference evidence="3" key="1">
    <citation type="submission" date="2022-07" db="EMBL/GenBank/DDBJ databases">
        <title>Genome Sequence of Agrocybe chaxingu.</title>
        <authorList>
            <person name="Buettner E."/>
        </authorList>
    </citation>
    <scope>NUCLEOTIDE SEQUENCE</scope>
    <source>
        <strain evidence="3">MP-N11</strain>
    </source>
</reference>
<dbReference type="AlphaFoldDB" id="A0A9W8K552"/>
<feature type="compositionally biased region" description="Gly residues" evidence="2">
    <location>
        <begin position="233"/>
        <end position="245"/>
    </location>
</feature>
<dbReference type="OrthoDB" id="440566at2759"/>
<sequence>MDIDDATTEQSKAPREKTAPFLIRLFVKVGGFHRLTLFEDGTLPTTDEQQIFTWKDATLREVLTTLRNTAPQVVEYRHPLARFSFRTVYADPSNKGRFSSKDLGMVYSRDILGEPGSLNHTAPRLLQDVETSHRGTGDNEREERTLDELRFIPGDYLLVAVLLPKNVTLPTELSIKGSGAAAVSSATANGWKTGGSGPGAVKSDGGWGKGATGSGSGASRGGGHWRGDSNGPTGRGRGGGRGGGDFGRDRDRDRDSDRQDSRVPPPRRHDSPPPRGGWGPRVGRSEIGARDLGLGVLQGEGIDMTNYINFLSSLP</sequence>
<comment type="caution">
    <text evidence="3">The sequence shown here is derived from an EMBL/GenBank/DDBJ whole genome shotgun (WGS) entry which is preliminary data.</text>
</comment>
<gene>
    <name evidence="3" type="ORF">NLJ89_g3754</name>
</gene>
<dbReference type="EMBL" id="JANKHO010000286">
    <property type="protein sequence ID" value="KAJ3512040.1"/>
    <property type="molecule type" value="Genomic_DNA"/>
</dbReference>
<evidence type="ECO:0000313" key="4">
    <source>
        <dbReference type="Proteomes" id="UP001148786"/>
    </source>
</evidence>
<accession>A0A9W8K552</accession>
<dbReference type="Pfam" id="PF06487">
    <property type="entry name" value="SAP18"/>
    <property type="match status" value="1"/>
</dbReference>
<dbReference type="Proteomes" id="UP001148786">
    <property type="component" value="Unassembled WGS sequence"/>
</dbReference>
<dbReference type="InterPro" id="IPR042534">
    <property type="entry name" value="SAP18_sf"/>
</dbReference>
<feature type="compositionally biased region" description="Basic and acidic residues" evidence="2">
    <location>
        <begin position="246"/>
        <end position="272"/>
    </location>
</feature>
<name>A0A9W8K552_9AGAR</name>
<protein>
    <recommendedName>
        <fullName evidence="5">Sin3 associated polypeptide p18-domain-containing protein</fullName>
    </recommendedName>
</protein>
<dbReference type="PANTHER" id="PTHR13082:SF0">
    <property type="entry name" value="HISTONE DEACETYLASE COMPLEX SUBUNIT SAP18"/>
    <property type="match status" value="1"/>
</dbReference>
<proteinExistence type="inferred from homology"/>
<feature type="region of interest" description="Disordered" evidence="2">
    <location>
        <begin position="188"/>
        <end position="287"/>
    </location>
</feature>
<dbReference type="GO" id="GO:0005634">
    <property type="term" value="C:nucleus"/>
    <property type="evidence" value="ECO:0007669"/>
    <property type="project" value="TreeGrafter"/>
</dbReference>
<evidence type="ECO:0000256" key="1">
    <source>
        <dbReference type="ARBA" id="ARBA00009143"/>
    </source>
</evidence>
<evidence type="ECO:0000256" key="2">
    <source>
        <dbReference type="SAM" id="MobiDB-lite"/>
    </source>
</evidence>
<evidence type="ECO:0000313" key="3">
    <source>
        <dbReference type="EMBL" id="KAJ3512040.1"/>
    </source>
</evidence>
<keyword evidence="4" id="KW-1185">Reference proteome</keyword>
<evidence type="ECO:0008006" key="5">
    <source>
        <dbReference type="Google" id="ProtNLM"/>
    </source>
</evidence>
<dbReference type="InterPro" id="IPR010516">
    <property type="entry name" value="SAP18"/>
</dbReference>
<feature type="compositionally biased region" description="Gly residues" evidence="2">
    <location>
        <begin position="205"/>
        <end position="224"/>
    </location>
</feature>
<comment type="similarity">
    <text evidence="1">Belongs to the SAP18 family.</text>
</comment>
<dbReference type="PANTHER" id="PTHR13082">
    <property type="entry name" value="SAP18"/>
    <property type="match status" value="1"/>
</dbReference>
<organism evidence="3 4">
    <name type="scientific">Agrocybe chaxingu</name>
    <dbReference type="NCBI Taxonomy" id="84603"/>
    <lineage>
        <taxon>Eukaryota</taxon>
        <taxon>Fungi</taxon>
        <taxon>Dikarya</taxon>
        <taxon>Basidiomycota</taxon>
        <taxon>Agaricomycotina</taxon>
        <taxon>Agaricomycetes</taxon>
        <taxon>Agaricomycetidae</taxon>
        <taxon>Agaricales</taxon>
        <taxon>Agaricineae</taxon>
        <taxon>Strophariaceae</taxon>
        <taxon>Agrocybe</taxon>
    </lineage>
</organism>
<dbReference type="Gene3D" id="3.10.20.550">
    <property type="entry name" value="ASAP complex, SAP18 subunit"/>
    <property type="match status" value="1"/>
</dbReference>